<accession>A0AA39U250</accession>
<feature type="chain" id="PRO_5041379557" evidence="1">
    <location>
        <begin position="18"/>
        <end position="68"/>
    </location>
</feature>
<evidence type="ECO:0000313" key="2">
    <source>
        <dbReference type="EMBL" id="KAK0609539.1"/>
    </source>
</evidence>
<name>A0AA39U250_9PEZI</name>
<keyword evidence="3" id="KW-1185">Reference proteome</keyword>
<dbReference type="Proteomes" id="UP001174934">
    <property type="component" value="Unassembled WGS sequence"/>
</dbReference>
<evidence type="ECO:0000256" key="1">
    <source>
        <dbReference type="SAM" id="SignalP"/>
    </source>
</evidence>
<feature type="signal peptide" evidence="1">
    <location>
        <begin position="1"/>
        <end position="17"/>
    </location>
</feature>
<sequence length="68" mass="7373">MRYAALLIALIAPTVLGLAIPSTDDVAALKRSSGIEEKRTPAVETATNWDKDDDDAVAYAWYEEESSS</sequence>
<proteinExistence type="predicted"/>
<gene>
    <name evidence="2" type="ORF">B0T17DRAFT_621593</name>
</gene>
<keyword evidence="1" id="KW-0732">Signal</keyword>
<dbReference type="AlphaFoldDB" id="A0AA39U250"/>
<protein>
    <submittedName>
        <fullName evidence="2">Uncharacterized protein</fullName>
    </submittedName>
</protein>
<organism evidence="2 3">
    <name type="scientific">Bombardia bombarda</name>
    <dbReference type="NCBI Taxonomy" id="252184"/>
    <lineage>
        <taxon>Eukaryota</taxon>
        <taxon>Fungi</taxon>
        <taxon>Dikarya</taxon>
        <taxon>Ascomycota</taxon>
        <taxon>Pezizomycotina</taxon>
        <taxon>Sordariomycetes</taxon>
        <taxon>Sordariomycetidae</taxon>
        <taxon>Sordariales</taxon>
        <taxon>Lasiosphaeriaceae</taxon>
        <taxon>Bombardia</taxon>
    </lineage>
</organism>
<evidence type="ECO:0000313" key="3">
    <source>
        <dbReference type="Proteomes" id="UP001174934"/>
    </source>
</evidence>
<comment type="caution">
    <text evidence="2">The sequence shown here is derived from an EMBL/GenBank/DDBJ whole genome shotgun (WGS) entry which is preliminary data.</text>
</comment>
<dbReference type="EMBL" id="JAULSR010000013">
    <property type="protein sequence ID" value="KAK0609539.1"/>
    <property type="molecule type" value="Genomic_DNA"/>
</dbReference>
<reference evidence="2" key="1">
    <citation type="submission" date="2023-06" db="EMBL/GenBank/DDBJ databases">
        <title>Genome-scale phylogeny and comparative genomics of the fungal order Sordariales.</title>
        <authorList>
            <consortium name="Lawrence Berkeley National Laboratory"/>
            <person name="Hensen N."/>
            <person name="Bonometti L."/>
            <person name="Westerberg I."/>
            <person name="Brannstrom I.O."/>
            <person name="Guillou S."/>
            <person name="Cros-Aarteil S."/>
            <person name="Calhoun S."/>
            <person name="Haridas S."/>
            <person name="Kuo A."/>
            <person name="Mondo S."/>
            <person name="Pangilinan J."/>
            <person name="Riley R."/>
            <person name="LaButti K."/>
            <person name="Andreopoulos B."/>
            <person name="Lipzen A."/>
            <person name="Chen C."/>
            <person name="Yanf M."/>
            <person name="Daum C."/>
            <person name="Ng V."/>
            <person name="Clum A."/>
            <person name="Steindorff A."/>
            <person name="Ohm R."/>
            <person name="Martin F."/>
            <person name="Silar P."/>
            <person name="Natvig D."/>
            <person name="Lalanne C."/>
            <person name="Gautier V."/>
            <person name="Ament-velasquez S.L."/>
            <person name="Kruys A."/>
            <person name="Hutchinson M.I."/>
            <person name="Powell A.J."/>
            <person name="Barry K."/>
            <person name="Miller A.N."/>
            <person name="Grigoriev I.V."/>
            <person name="Debuchy R."/>
            <person name="Gladieux P."/>
            <person name="Thoren M.H."/>
            <person name="Johannesson H."/>
        </authorList>
    </citation>
    <scope>NUCLEOTIDE SEQUENCE</scope>
    <source>
        <strain evidence="2">SMH3391-2</strain>
    </source>
</reference>